<organism evidence="1">
    <name type="scientific">Candidatus Methanophagaceae archaeon ANME-1 ERB6</name>
    <dbReference type="NCBI Taxonomy" id="2759912"/>
    <lineage>
        <taxon>Archaea</taxon>
        <taxon>Methanobacteriati</taxon>
        <taxon>Methanobacteriota</taxon>
        <taxon>Stenosarchaea group</taxon>
        <taxon>Methanomicrobia</taxon>
        <taxon>Candidatus Methanophagales</taxon>
        <taxon>Candidatus Methanophagaceae</taxon>
    </lineage>
</organism>
<dbReference type="InterPro" id="IPR012675">
    <property type="entry name" value="Beta-grasp_dom_sf"/>
</dbReference>
<proteinExistence type="predicted"/>
<dbReference type="SUPFAM" id="SSF54285">
    <property type="entry name" value="MoaD/ThiS"/>
    <property type="match status" value="1"/>
</dbReference>
<gene>
    <name evidence="1" type="ORF">HGGDFBBL_00002</name>
</gene>
<evidence type="ECO:0008006" key="2">
    <source>
        <dbReference type="Google" id="ProtNLM"/>
    </source>
</evidence>
<name>A0A7G9YXN6_9EURY</name>
<accession>A0A7G9YXN6</accession>
<dbReference type="AlphaFoldDB" id="A0A7G9YXN6"/>
<dbReference type="InterPro" id="IPR053833">
    <property type="entry name" value="SAMP2"/>
</dbReference>
<dbReference type="Gene3D" id="3.10.20.30">
    <property type="match status" value="1"/>
</dbReference>
<dbReference type="Pfam" id="PF21965">
    <property type="entry name" value="SAMP2"/>
    <property type="match status" value="1"/>
</dbReference>
<evidence type="ECO:0000313" key="1">
    <source>
        <dbReference type="EMBL" id="QNO52770.1"/>
    </source>
</evidence>
<reference evidence="1" key="1">
    <citation type="submission" date="2020-06" db="EMBL/GenBank/DDBJ databases">
        <title>Unique genomic features of the anaerobic methanotrophic archaea.</title>
        <authorList>
            <person name="Chadwick G.L."/>
            <person name="Skennerton C.T."/>
            <person name="Laso-Perez R."/>
            <person name="Leu A.O."/>
            <person name="Speth D.R."/>
            <person name="Yu H."/>
            <person name="Morgan-Lang C."/>
            <person name="Hatzenpichler R."/>
            <person name="Goudeau D."/>
            <person name="Malmstrom R."/>
            <person name="Brazelton W.J."/>
            <person name="Woyke T."/>
            <person name="Hallam S.J."/>
            <person name="Tyson G.W."/>
            <person name="Wegener G."/>
            <person name="Boetius A."/>
            <person name="Orphan V."/>
        </authorList>
    </citation>
    <scope>NUCLEOTIDE SEQUENCE</scope>
</reference>
<dbReference type="InterPro" id="IPR016155">
    <property type="entry name" value="Mopterin_synth/thiamin_S_b"/>
</dbReference>
<protein>
    <recommendedName>
        <fullName evidence="2">Small archaeal modifier protein 2</fullName>
    </recommendedName>
</protein>
<sequence>MTINVKIVADKEEEEERRIEVPSGDTYENILEKLGINPVEVIVLREGKPVPEDEEAAVSKNKEEITITIVQIVSSG</sequence>
<dbReference type="EMBL" id="MT631521">
    <property type="protein sequence ID" value="QNO52770.1"/>
    <property type="molecule type" value="Genomic_DNA"/>
</dbReference>